<keyword evidence="4" id="KW-0808">Transferase</keyword>
<feature type="compositionally biased region" description="Basic and acidic residues" evidence="2">
    <location>
        <begin position="327"/>
        <end position="341"/>
    </location>
</feature>
<feature type="domain" description="MobA-like NTP transferase" evidence="3">
    <location>
        <begin position="355"/>
        <end position="516"/>
    </location>
</feature>
<organism evidence="4 5">
    <name type="scientific">Stappia indica</name>
    <dbReference type="NCBI Taxonomy" id="538381"/>
    <lineage>
        <taxon>Bacteria</taxon>
        <taxon>Pseudomonadati</taxon>
        <taxon>Pseudomonadota</taxon>
        <taxon>Alphaproteobacteria</taxon>
        <taxon>Hyphomicrobiales</taxon>
        <taxon>Stappiaceae</taxon>
        <taxon>Stappia</taxon>
    </lineage>
</organism>
<dbReference type="CDD" id="cd04182">
    <property type="entry name" value="GT_2_like_f"/>
    <property type="match status" value="1"/>
</dbReference>
<dbReference type="OrthoDB" id="9779263at2"/>
<evidence type="ECO:0000313" key="4">
    <source>
        <dbReference type="EMBL" id="QGZ35793.1"/>
    </source>
</evidence>
<protein>
    <submittedName>
        <fullName evidence="4">NTP transferase domain-containing protein</fullName>
    </submittedName>
</protein>
<dbReference type="Gene3D" id="3.40.980.10">
    <property type="entry name" value="MoaB/Mog-like domain"/>
    <property type="match status" value="1"/>
</dbReference>
<evidence type="ECO:0000256" key="1">
    <source>
        <dbReference type="ARBA" id="ARBA00022842"/>
    </source>
</evidence>
<dbReference type="PIRSF" id="PIRSF036626">
    <property type="entry name" value="MPTBd_MobAlike"/>
    <property type="match status" value="1"/>
</dbReference>
<dbReference type="AlphaFoldDB" id="A0A857C9V5"/>
<evidence type="ECO:0000259" key="3">
    <source>
        <dbReference type="Pfam" id="PF12804"/>
    </source>
</evidence>
<dbReference type="CDD" id="cd03522">
    <property type="entry name" value="MoeA_like"/>
    <property type="match status" value="1"/>
</dbReference>
<dbReference type="InterPro" id="IPR029044">
    <property type="entry name" value="Nucleotide-diphossugar_trans"/>
</dbReference>
<dbReference type="Pfam" id="PF12804">
    <property type="entry name" value="NTP_transf_3"/>
    <property type="match status" value="1"/>
</dbReference>
<feature type="region of interest" description="Disordered" evidence="2">
    <location>
        <begin position="326"/>
        <end position="348"/>
    </location>
</feature>
<evidence type="ECO:0000256" key="2">
    <source>
        <dbReference type="SAM" id="MobiDB-lite"/>
    </source>
</evidence>
<feature type="compositionally biased region" description="Pro residues" evidence="2">
    <location>
        <begin position="551"/>
        <end position="561"/>
    </location>
</feature>
<proteinExistence type="predicted"/>
<evidence type="ECO:0000313" key="5">
    <source>
        <dbReference type="Proteomes" id="UP000435648"/>
    </source>
</evidence>
<dbReference type="KEGG" id="siw:GH266_15620"/>
<dbReference type="SUPFAM" id="SSF53448">
    <property type="entry name" value="Nucleotide-diphospho-sugar transferases"/>
    <property type="match status" value="1"/>
</dbReference>
<gene>
    <name evidence="4" type="ORF">GH266_15620</name>
</gene>
<dbReference type="PANTHER" id="PTHR43777">
    <property type="entry name" value="MOLYBDENUM COFACTOR CYTIDYLYLTRANSFERASE"/>
    <property type="match status" value="1"/>
</dbReference>
<dbReference type="RefSeq" id="WP_158194653.1">
    <property type="nucleotide sequence ID" value="NZ_CP046908.1"/>
</dbReference>
<dbReference type="PANTHER" id="PTHR43777:SF1">
    <property type="entry name" value="MOLYBDENUM COFACTOR CYTIDYLYLTRANSFERASE"/>
    <property type="match status" value="1"/>
</dbReference>
<dbReference type="GO" id="GO:0016779">
    <property type="term" value="F:nucleotidyltransferase activity"/>
    <property type="evidence" value="ECO:0007669"/>
    <property type="project" value="UniProtKB-ARBA"/>
</dbReference>
<dbReference type="InterPro" id="IPR012184">
    <property type="entry name" value="Bifunc_Mopterin-bd"/>
</dbReference>
<dbReference type="InterPro" id="IPR025877">
    <property type="entry name" value="MobA-like_NTP_Trfase"/>
</dbReference>
<dbReference type="Proteomes" id="UP000435648">
    <property type="component" value="Chromosome"/>
</dbReference>
<name>A0A857C9V5_9HYPH</name>
<accession>A0A857C9V5</accession>
<dbReference type="SUPFAM" id="SSF53218">
    <property type="entry name" value="Molybdenum cofactor biosynthesis proteins"/>
    <property type="match status" value="1"/>
</dbReference>
<reference evidence="4 5" key="1">
    <citation type="submission" date="2019-12" db="EMBL/GenBank/DDBJ databases">
        <title>The genome of Stappia indica PHM037.</title>
        <authorList>
            <person name="Kacar D."/>
            <person name="Galan B."/>
            <person name="Canedo L."/>
            <person name="Rodriguez P."/>
            <person name="de la Calle F."/>
            <person name="Garcia J.L."/>
        </authorList>
    </citation>
    <scope>NUCLEOTIDE SEQUENCE [LARGE SCALE GENOMIC DNA]</scope>
    <source>
        <strain evidence="4 5">PHM037</strain>
    </source>
</reference>
<feature type="region of interest" description="Disordered" evidence="2">
    <location>
        <begin position="540"/>
        <end position="561"/>
    </location>
</feature>
<dbReference type="InterPro" id="IPR036425">
    <property type="entry name" value="MoaB/Mog-like_dom_sf"/>
</dbReference>
<keyword evidence="1" id="KW-0460">Magnesium</keyword>
<dbReference type="EMBL" id="CP046908">
    <property type="protein sequence ID" value="QGZ35793.1"/>
    <property type="molecule type" value="Genomic_DNA"/>
</dbReference>
<sequence length="561" mass="58176">MKFGPLATKDAEGALLAHTLRLADGALKKGRRLTAGDIARIADAGIAEVVAARLGPDDCHEDEAARRIAEAASGGGMTLEPPFTGRVNFHADADGLLVVDKDAVDRTNRIDPAITLATLPAFARVTRGRMVATAKIIPFAAPRADVEAACEAVRGAVRVAPFRARPVGLVATQLAHLKPATLDKTRRITESRLAVYGSQLAREIRVAHAAGETAAAIAALIADGAELVLVFGASAIVDRDDVIPSAIRQAGGTVTHFGMPVDPGNLLLVGEVGGVPVLGAPGCARSPKENGFDWVLDRLMADLPVTPHEITGMGVGGLLMEIGTRPQPREAARETAQETRQDAPQAAPRGRRIEGILLAAGQSRRAGGVNKLLARIDGEPLVRIAAKAALASGLSRLTVVTGHMAKDVAAALAGLDVVLVHNPDYADGMAGSIRTGVKALGADADAAMILLADMPGIDGPVLDRLIEAYRPDAGVTLVLATTHGKRGNPVLWDRSHFDALARLEGDTGARHLIGQNASAMREVEIGEAARLDLDTREALSAAGADFGEAPSRPPSPAPSSN</sequence>
<dbReference type="Gene3D" id="3.90.550.10">
    <property type="entry name" value="Spore Coat Polysaccharide Biosynthesis Protein SpsA, Chain A"/>
    <property type="match status" value="1"/>
</dbReference>